<dbReference type="RefSeq" id="WP_253736000.1">
    <property type="nucleotide sequence ID" value="NZ_CP018191.1"/>
</dbReference>
<keyword evidence="4" id="KW-0479">Metal-binding</keyword>
<gene>
    <name evidence="5" type="ORF">GbCGDNIH9_1732</name>
</gene>
<dbReference type="EMBL" id="CP018191">
    <property type="protein sequence ID" value="APH55034.1"/>
    <property type="molecule type" value="Genomic_DNA"/>
</dbReference>
<dbReference type="InterPro" id="IPR023214">
    <property type="entry name" value="HAD_sf"/>
</dbReference>
<protein>
    <recommendedName>
        <fullName evidence="4">Trehalose 6-phosphate phosphatase</fullName>
        <ecNumber evidence="4">3.1.3.12</ecNumber>
    </recommendedName>
</protein>
<evidence type="ECO:0000313" key="5">
    <source>
        <dbReference type="EMBL" id="APH55034.1"/>
    </source>
</evidence>
<organism evidence="5 6">
    <name type="scientific">Granulibacter bethesdensis</name>
    <dbReference type="NCBI Taxonomy" id="364410"/>
    <lineage>
        <taxon>Bacteria</taxon>
        <taxon>Pseudomonadati</taxon>
        <taxon>Pseudomonadota</taxon>
        <taxon>Alphaproteobacteria</taxon>
        <taxon>Acetobacterales</taxon>
        <taxon>Acetobacteraceae</taxon>
        <taxon>Granulibacter</taxon>
    </lineage>
</organism>
<evidence type="ECO:0000256" key="4">
    <source>
        <dbReference type="RuleBase" id="RU361117"/>
    </source>
</evidence>
<dbReference type="Pfam" id="PF02358">
    <property type="entry name" value="Trehalose_PPase"/>
    <property type="match status" value="1"/>
</dbReference>
<dbReference type="Gene3D" id="3.40.50.1000">
    <property type="entry name" value="HAD superfamily/HAD-like"/>
    <property type="match status" value="1"/>
</dbReference>
<comment type="catalytic activity">
    <reaction evidence="4">
        <text>alpha,alpha-trehalose 6-phosphate + H2O = alpha,alpha-trehalose + phosphate</text>
        <dbReference type="Rhea" id="RHEA:23420"/>
        <dbReference type="ChEBI" id="CHEBI:15377"/>
        <dbReference type="ChEBI" id="CHEBI:16551"/>
        <dbReference type="ChEBI" id="CHEBI:43474"/>
        <dbReference type="ChEBI" id="CHEBI:58429"/>
        <dbReference type="EC" id="3.1.3.12"/>
    </reaction>
</comment>
<comment type="cofactor">
    <cofactor evidence="4">
        <name>Mg(2+)</name>
        <dbReference type="ChEBI" id="CHEBI:18420"/>
    </cofactor>
</comment>
<dbReference type="EC" id="3.1.3.12" evidence="4"/>
<dbReference type="PANTHER" id="PTHR43768:SF3">
    <property type="entry name" value="TREHALOSE 6-PHOSPHATE PHOSPHATASE"/>
    <property type="match status" value="1"/>
</dbReference>
<proteinExistence type="inferred from homology"/>
<comment type="similarity">
    <text evidence="2 4">Belongs to the trehalose phosphatase family.</text>
</comment>
<dbReference type="InterPro" id="IPR044651">
    <property type="entry name" value="OTSB-like"/>
</dbReference>
<evidence type="ECO:0000256" key="2">
    <source>
        <dbReference type="ARBA" id="ARBA00008770"/>
    </source>
</evidence>
<comment type="function">
    <text evidence="4">Removes the phosphate from trehalose 6-phosphate to produce free trehalose.</text>
</comment>
<evidence type="ECO:0000256" key="3">
    <source>
        <dbReference type="ARBA" id="ARBA00022801"/>
    </source>
</evidence>
<reference evidence="6" key="1">
    <citation type="submission" date="2016-11" db="EMBL/GenBank/DDBJ databases">
        <title>Comparative genomic and phenotypic analysis of Granulibacter bethesdensis clinical isolates from patients with chronic granulomatous disease.</title>
        <authorList>
            <person name="Zarember K.A."/>
            <person name="Porcella S.F."/>
            <person name="Chu J."/>
            <person name="Ding L."/>
            <person name="Dahlstrom E."/>
            <person name="Barbian K."/>
            <person name="Martens C."/>
            <person name="Sykora L."/>
            <person name="Kramer S."/>
            <person name="Pettinato A.M."/>
            <person name="Hong H."/>
            <person name="Wald G."/>
            <person name="Berg L.J."/>
            <person name="Rogge L.S."/>
            <person name="Greenberg D.E."/>
            <person name="Falcone E.L."/>
            <person name="Neves J.F."/>
            <person name="Simoes M.J."/>
            <person name="Casal M."/>
            <person name="Rodriguez-Lopez F.C."/>
            <person name="Zelazny A."/>
            <person name="Gallin J.I."/>
            <person name="Holland S.M."/>
        </authorList>
    </citation>
    <scope>NUCLEOTIDE SEQUENCE [LARGE SCALE GENOMIC DNA]</scope>
    <source>
        <strain evidence="6">NIH9.1</strain>
    </source>
</reference>
<dbReference type="InterPro" id="IPR006379">
    <property type="entry name" value="HAD-SF_hydro_IIB"/>
</dbReference>
<dbReference type="NCBIfam" id="TIGR01484">
    <property type="entry name" value="HAD-SF-IIB"/>
    <property type="match status" value="1"/>
</dbReference>
<sequence>MMSFPPLDRFAPSLPVSDFDPLPLLSRAALFLDMDGTLLDIAPTPDSVQVASGLPEVLSRLHDDLDGAIAIVTGRPVEQVEALFPGIFTAIAGEHGGALYHRTMQTTERVALADLPAEWLWQGEALAVSLPGVLLERKQRGFVLHFRAVPEAGPQVEAGLRAMMAGHEDRFTLMAAHMAWEVKPKGADKGTAVQHLMQHAPFRGRVPVFIGDDVTDEDGMAVCRAMGGAGLRVQEAFGDAAGVRAWLTEAAR</sequence>
<evidence type="ECO:0000313" key="6">
    <source>
        <dbReference type="Proteomes" id="UP000182373"/>
    </source>
</evidence>
<keyword evidence="4" id="KW-0460">Magnesium</keyword>
<accession>A0AAC9KB29</accession>
<dbReference type="SUPFAM" id="SSF56784">
    <property type="entry name" value="HAD-like"/>
    <property type="match status" value="1"/>
</dbReference>
<dbReference type="NCBIfam" id="TIGR00685">
    <property type="entry name" value="T6PP"/>
    <property type="match status" value="1"/>
</dbReference>
<evidence type="ECO:0000256" key="1">
    <source>
        <dbReference type="ARBA" id="ARBA00005199"/>
    </source>
</evidence>
<name>A0AAC9KB29_9PROT</name>
<dbReference type="GO" id="GO:0005992">
    <property type="term" value="P:trehalose biosynthetic process"/>
    <property type="evidence" value="ECO:0007669"/>
    <property type="project" value="InterPro"/>
</dbReference>
<dbReference type="InterPro" id="IPR036412">
    <property type="entry name" value="HAD-like_sf"/>
</dbReference>
<dbReference type="PANTHER" id="PTHR43768">
    <property type="entry name" value="TREHALOSE 6-PHOSPHATE PHOSPHATASE"/>
    <property type="match status" value="1"/>
</dbReference>
<dbReference type="Proteomes" id="UP000182373">
    <property type="component" value="Chromosome"/>
</dbReference>
<dbReference type="GO" id="GO:0004805">
    <property type="term" value="F:trehalose-phosphatase activity"/>
    <property type="evidence" value="ECO:0007669"/>
    <property type="project" value="UniProtKB-EC"/>
</dbReference>
<dbReference type="GO" id="GO:0046872">
    <property type="term" value="F:metal ion binding"/>
    <property type="evidence" value="ECO:0007669"/>
    <property type="project" value="UniProtKB-KW"/>
</dbReference>
<comment type="pathway">
    <text evidence="1 4">Glycan biosynthesis; trehalose biosynthesis.</text>
</comment>
<dbReference type="AlphaFoldDB" id="A0AAC9KB29"/>
<dbReference type="InterPro" id="IPR003337">
    <property type="entry name" value="Trehalose_PPase"/>
</dbReference>
<dbReference type="Gene3D" id="3.30.70.1020">
    <property type="entry name" value="Trehalose-6-phosphate phosphatase related protein, domain 2"/>
    <property type="match status" value="1"/>
</dbReference>
<keyword evidence="3 4" id="KW-0378">Hydrolase</keyword>